<sequence>MSMVVMQAGQQQAAGRVNHRLRIIMELRGQCRDVPVLDPHIDNPPIKQFCTAEQQRAGHSLNLARGLEQAPDLEAEQLAHLVIRQGFHDQNPFRHARRA</sequence>
<evidence type="ECO:0000313" key="1">
    <source>
        <dbReference type="EMBL" id="GLR67450.1"/>
    </source>
</evidence>
<gene>
    <name evidence="1" type="ORF">GCM10010909_21310</name>
</gene>
<proteinExistence type="predicted"/>
<organism evidence="1 2">
    <name type="scientific">Acidocella aquatica</name>
    <dbReference type="NCBI Taxonomy" id="1922313"/>
    <lineage>
        <taxon>Bacteria</taxon>
        <taxon>Pseudomonadati</taxon>
        <taxon>Pseudomonadota</taxon>
        <taxon>Alphaproteobacteria</taxon>
        <taxon>Acetobacterales</taxon>
        <taxon>Acidocellaceae</taxon>
        <taxon>Acidocella</taxon>
    </lineage>
</organism>
<protein>
    <submittedName>
        <fullName evidence="1">Uncharacterized protein</fullName>
    </submittedName>
</protein>
<dbReference type="Proteomes" id="UP001156641">
    <property type="component" value="Unassembled WGS sequence"/>
</dbReference>
<evidence type="ECO:0000313" key="2">
    <source>
        <dbReference type="Proteomes" id="UP001156641"/>
    </source>
</evidence>
<keyword evidence="2" id="KW-1185">Reference proteome</keyword>
<dbReference type="EMBL" id="BSOS01000066">
    <property type="protein sequence ID" value="GLR67450.1"/>
    <property type="molecule type" value="Genomic_DNA"/>
</dbReference>
<comment type="caution">
    <text evidence="1">The sequence shown here is derived from an EMBL/GenBank/DDBJ whole genome shotgun (WGS) entry which is preliminary data.</text>
</comment>
<name>A0ABQ6A4N7_9PROT</name>
<accession>A0ABQ6A4N7</accession>
<reference evidence="2" key="1">
    <citation type="journal article" date="2019" name="Int. J. Syst. Evol. Microbiol.">
        <title>The Global Catalogue of Microorganisms (GCM) 10K type strain sequencing project: providing services to taxonomists for standard genome sequencing and annotation.</title>
        <authorList>
            <consortium name="The Broad Institute Genomics Platform"/>
            <consortium name="The Broad Institute Genome Sequencing Center for Infectious Disease"/>
            <person name="Wu L."/>
            <person name="Ma J."/>
        </authorList>
    </citation>
    <scope>NUCLEOTIDE SEQUENCE [LARGE SCALE GENOMIC DNA]</scope>
    <source>
        <strain evidence="2">NBRC 112502</strain>
    </source>
</reference>